<keyword evidence="2" id="KW-1185">Reference proteome</keyword>
<gene>
    <name evidence="1" type="ORF">CG710_016185</name>
</gene>
<comment type="caution">
    <text evidence="1">The sequence shown here is derived from an EMBL/GenBank/DDBJ whole genome shotgun (WGS) entry which is preliminary data.</text>
</comment>
<proteinExistence type="predicted"/>
<evidence type="ECO:0000313" key="2">
    <source>
        <dbReference type="Proteomes" id="UP000216411"/>
    </source>
</evidence>
<dbReference type="AlphaFoldDB" id="A0A371JBP4"/>
<accession>A0A371JBP4</accession>
<dbReference type="RefSeq" id="WP_094375900.1">
    <property type="nucleotide sequence ID" value="NZ_NOKA02000046.1"/>
</dbReference>
<dbReference type="Proteomes" id="UP000216411">
    <property type="component" value="Unassembled WGS sequence"/>
</dbReference>
<sequence>MAYGKYPAADSQLQFDLSRYIPVSVNTTFNVLGEMRPDMIQIVNLDESKETFKILGIKSHKNISGGIQYVCVINSYNCKKEINLFFFVKQCTWYIEK</sequence>
<organism evidence="1 2">
    <name type="scientific">Lachnotalea glycerini</name>
    <dbReference type="NCBI Taxonomy" id="1763509"/>
    <lineage>
        <taxon>Bacteria</taxon>
        <taxon>Bacillati</taxon>
        <taxon>Bacillota</taxon>
        <taxon>Clostridia</taxon>
        <taxon>Lachnospirales</taxon>
        <taxon>Lachnospiraceae</taxon>
        <taxon>Lachnotalea</taxon>
    </lineage>
</organism>
<reference evidence="1 2" key="1">
    <citation type="journal article" date="2017" name="Genome Announc.">
        <title>Draft Genome Sequence of a Sporulating and Motile Strain of Lachnotalea glycerini Isolated from Water in Quebec City, Canada.</title>
        <authorList>
            <person name="Maheux A.F."/>
            <person name="Boudreau D.K."/>
            <person name="Berube E."/>
            <person name="Boissinot M."/>
            <person name="Raymond F."/>
            <person name="Brodeur S."/>
            <person name="Corbeil J."/>
            <person name="Isabel S."/>
            <person name="Omar R.F."/>
            <person name="Bergeron M.G."/>
        </authorList>
    </citation>
    <scope>NUCLEOTIDE SEQUENCE [LARGE SCALE GENOMIC DNA]</scope>
    <source>
        <strain evidence="1 2">CCRI-19302</strain>
    </source>
</reference>
<name>A0A371JBP4_9FIRM</name>
<evidence type="ECO:0000313" key="1">
    <source>
        <dbReference type="EMBL" id="RDY30174.1"/>
    </source>
</evidence>
<dbReference type="EMBL" id="NOKA02000046">
    <property type="protein sequence ID" value="RDY30174.1"/>
    <property type="molecule type" value="Genomic_DNA"/>
</dbReference>
<protein>
    <submittedName>
        <fullName evidence="1">Uncharacterized protein</fullName>
    </submittedName>
</protein>